<keyword evidence="2" id="KW-0719">Serine esterase</keyword>
<dbReference type="PANTHER" id="PTHR33938:SF15">
    <property type="entry name" value="FERULOYL ESTERASE B-RELATED"/>
    <property type="match status" value="1"/>
</dbReference>
<keyword evidence="7" id="KW-0106">Calcium</keyword>
<dbReference type="Pfam" id="PF07519">
    <property type="entry name" value="Tannase"/>
    <property type="match status" value="1"/>
</dbReference>
<proteinExistence type="inferred from homology"/>
<dbReference type="GO" id="GO:0030600">
    <property type="term" value="F:feruloyl esterase activity"/>
    <property type="evidence" value="ECO:0007669"/>
    <property type="project" value="UniProtKB-EC"/>
</dbReference>
<evidence type="ECO:0000256" key="5">
    <source>
        <dbReference type="ARBA" id="ARBA00022729"/>
    </source>
</evidence>
<comment type="catalytic activity">
    <reaction evidence="9">
        <text>feruloyl-polysaccharide + H2O = ferulate + polysaccharide.</text>
        <dbReference type="EC" id="3.1.1.73"/>
    </reaction>
</comment>
<reference evidence="11" key="1">
    <citation type="journal article" date="2020" name="Stud. Mycol.">
        <title>101 Dothideomycetes genomes: a test case for predicting lifestyles and emergence of pathogens.</title>
        <authorList>
            <person name="Haridas S."/>
            <person name="Albert R."/>
            <person name="Binder M."/>
            <person name="Bloem J."/>
            <person name="Labutti K."/>
            <person name="Salamov A."/>
            <person name="Andreopoulos B."/>
            <person name="Baker S."/>
            <person name="Barry K."/>
            <person name="Bills G."/>
            <person name="Bluhm B."/>
            <person name="Cannon C."/>
            <person name="Castanera R."/>
            <person name="Culley D."/>
            <person name="Daum C."/>
            <person name="Ezra D."/>
            <person name="Gonzalez J."/>
            <person name="Henrissat B."/>
            <person name="Kuo A."/>
            <person name="Liang C."/>
            <person name="Lipzen A."/>
            <person name="Lutzoni F."/>
            <person name="Magnuson J."/>
            <person name="Mondo S."/>
            <person name="Nolan M."/>
            <person name="Ohm R."/>
            <person name="Pangilinan J."/>
            <person name="Park H.-J."/>
            <person name="Ramirez L."/>
            <person name="Alfaro M."/>
            <person name="Sun H."/>
            <person name="Tritt A."/>
            <person name="Yoshinaga Y."/>
            <person name="Zwiers L.-H."/>
            <person name="Turgeon B."/>
            <person name="Goodwin S."/>
            <person name="Spatafora J."/>
            <person name="Crous P."/>
            <person name="Grigoriev I."/>
        </authorList>
    </citation>
    <scope>NUCLEOTIDE SEQUENCE</scope>
    <source>
        <strain evidence="11">ATCC 36951</strain>
    </source>
</reference>
<accession>A0A6A6CC79</accession>
<dbReference type="SUPFAM" id="SSF53474">
    <property type="entry name" value="alpha/beta-Hydrolases"/>
    <property type="match status" value="1"/>
</dbReference>
<dbReference type="RefSeq" id="XP_033664709.1">
    <property type="nucleotide sequence ID" value="XM_033817803.1"/>
</dbReference>
<name>A0A6A6CC79_ZASCE</name>
<dbReference type="GO" id="GO:0045493">
    <property type="term" value="P:xylan catabolic process"/>
    <property type="evidence" value="ECO:0007669"/>
    <property type="project" value="UniProtKB-KW"/>
</dbReference>
<dbReference type="EC" id="3.1.1.-" evidence="10"/>
<evidence type="ECO:0000256" key="2">
    <source>
        <dbReference type="ARBA" id="ARBA00022487"/>
    </source>
</evidence>
<gene>
    <name evidence="11" type="ORF">M409DRAFT_68365</name>
</gene>
<dbReference type="InterPro" id="IPR011118">
    <property type="entry name" value="Tannase/feruloyl_esterase"/>
</dbReference>
<evidence type="ECO:0000256" key="1">
    <source>
        <dbReference type="ARBA" id="ARBA00006249"/>
    </source>
</evidence>
<protein>
    <recommendedName>
        <fullName evidence="10">Carboxylic ester hydrolase</fullName>
        <ecNumber evidence="10">3.1.1.-</ecNumber>
    </recommendedName>
</protein>
<evidence type="ECO:0000256" key="10">
    <source>
        <dbReference type="RuleBase" id="RU361238"/>
    </source>
</evidence>
<keyword evidence="3" id="KW-0119">Carbohydrate metabolism</keyword>
<keyword evidence="3" id="KW-0624">Polysaccharide degradation</keyword>
<evidence type="ECO:0000256" key="3">
    <source>
        <dbReference type="ARBA" id="ARBA00022651"/>
    </source>
</evidence>
<keyword evidence="4" id="KW-0479">Metal-binding</keyword>
<evidence type="ECO:0000256" key="6">
    <source>
        <dbReference type="ARBA" id="ARBA00022801"/>
    </source>
</evidence>
<dbReference type="Proteomes" id="UP000799537">
    <property type="component" value="Unassembled WGS sequence"/>
</dbReference>
<evidence type="ECO:0000256" key="9">
    <source>
        <dbReference type="ARBA" id="ARBA00034075"/>
    </source>
</evidence>
<evidence type="ECO:0000313" key="11">
    <source>
        <dbReference type="EMBL" id="KAF2163820.1"/>
    </source>
</evidence>
<evidence type="ECO:0000256" key="7">
    <source>
        <dbReference type="ARBA" id="ARBA00022837"/>
    </source>
</evidence>
<keyword evidence="5" id="KW-0732">Signal</keyword>
<dbReference type="EMBL" id="ML993607">
    <property type="protein sequence ID" value="KAF2163820.1"/>
    <property type="molecule type" value="Genomic_DNA"/>
</dbReference>
<comment type="similarity">
    <text evidence="1 10">Belongs to the tannase family.</text>
</comment>
<dbReference type="GeneID" id="54571075"/>
<dbReference type="OrthoDB" id="3039123at2759"/>
<keyword evidence="6 10" id="KW-0378">Hydrolase</keyword>
<keyword evidence="12" id="KW-1185">Reference proteome</keyword>
<dbReference type="GO" id="GO:0046872">
    <property type="term" value="F:metal ion binding"/>
    <property type="evidence" value="ECO:0007669"/>
    <property type="project" value="UniProtKB-KW"/>
</dbReference>
<sequence>MPRVTSTPSPSAKSTAQQHQANYEDRFLAVGNGGMAGYIDYIGMLAQLNSGLGVAVVGGNAGHSAIENNVGVGAPGVYLPYLHDRDQVEAWIHNAISLLAPAAKAWTQAYYGRRLRKSYYYGCSTGGAQGFALAKFYPGLFDGVYAGSPGNWYSHLALSFLWNAQHTSTTETKLTQAELNLTTNAVLDACDEIDGVKDRVIENPLRCPFDIDSLACKSSSQPSSNPPTCLTPSKIASAKAIYAGPKRSDTHQPLYAPFALGSEIQWSLQEGPLASAFSVPILQNLVFNSLDYNTSTFNWASDVDAVTARTGALIDENSPNLSTYRNRGGKLLVTQGWADPYNAAEVPIQHLQSIQSFFHGDVGDWYRLFMIPGGGHCGAASYYPQVPAEYHILTKLIGWVERGEVPESVLSCAPPDGSARTRKLCAWPATAMLVGGDAEVAGSYVCR</sequence>
<dbReference type="PANTHER" id="PTHR33938">
    <property type="entry name" value="FERULOYL ESTERASE B-RELATED"/>
    <property type="match status" value="1"/>
</dbReference>
<evidence type="ECO:0000256" key="4">
    <source>
        <dbReference type="ARBA" id="ARBA00022723"/>
    </source>
</evidence>
<evidence type="ECO:0000313" key="12">
    <source>
        <dbReference type="Proteomes" id="UP000799537"/>
    </source>
</evidence>
<dbReference type="AlphaFoldDB" id="A0A6A6CC79"/>
<evidence type="ECO:0000256" key="8">
    <source>
        <dbReference type="ARBA" id="ARBA00023157"/>
    </source>
</evidence>
<dbReference type="InterPro" id="IPR029058">
    <property type="entry name" value="AB_hydrolase_fold"/>
</dbReference>
<keyword evidence="3" id="KW-0858">Xylan degradation</keyword>
<organism evidence="11 12">
    <name type="scientific">Zasmidium cellare ATCC 36951</name>
    <dbReference type="NCBI Taxonomy" id="1080233"/>
    <lineage>
        <taxon>Eukaryota</taxon>
        <taxon>Fungi</taxon>
        <taxon>Dikarya</taxon>
        <taxon>Ascomycota</taxon>
        <taxon>Pezizomycotina</taxon>
        <taxon>Dothideomycetes</taxon>
        <taxon>Dothideomycetidae</taxon>
        <taxon>Mycosphaerellales</taxon>
        <taxon>Mycosphaerellaceae</taxon>
        <taxon>Zasmidium</taxon>
    </lineage>
</organism>
<keyword evidence="8" id="KW-1015">Disulfide bond</keyword>